<sequence>MEETAEILEGQCIGLDLDLSRSIADGPQRQPQLFSRHLTCDFLRHLAWTSAASQVDFYGISVSHLSISGGHLWYLRWTSMDLQVDFYGISGGTSDHLKRTAPASQGEHLWHLRFTSMASHVDSYGNSSGDLCISDELLWPL</sequence>
<keyword evidence="1" id="KW-1185">Reference proteome</keyword>
<dbReference type="AlphaFoldDB" id="A0A915EGF3"/>
<name>A0A915EGF3_9BILA</name>
<evidence type="ECO:0000313" key="2">
    <source>
        <dbReference type="WBParaSite" id="jg5624"/>
    </source>
</evidence>
<protein>
    <submittedName>
        <fullName evidence="2">MATH domain-containing protein</fullName>
    </submittedName>
</protein>
<dbReference type="WBParaSite" id="jg5624">
    <property type="protein sequence ID" value="jg5624"/>
    <property type="gene ID" value="jg5624"/>
</dbReference>
<evidence type="ECO:0000313" key="1">
    <source>
        <dbReference type="Proteomes" id="UP000887574"/>
    </source>
</evidence>
<organism evidence="1 2">
    <name type="scientific">Ditylenchus dipsaci</name>
    <dbReference type="NCBI Taxonomy" id="166011"/>
    <lineage>
        <taxon>Eukaryota</taxon>
        <taxon>Metazoa</taxon>
        <taxon>Ecdysozoa</taxon>
        <taxon>Nematoda</taxon>
        <taxon>Chromadorea</taxon>
        <taxon>Rhabditida</taxon>
        <taxon>Tylenchina</taxon>
        <taxon>Tylenchomorpha</taxon>
        <taxon>Sphaerularioidea</taxon>
        <taxon>Anguinidae</taxon>
        <taxon>Anguininae</taxon>
        <taxon>Ditylenchus</taxon>
    </lineage>
</organism>
<accession>A0A915EGF3</accession>
<proteinExistence type="predicted"/>
<reference evidence="2" key="1">
    <citation type="submission" date="2022-11" db="UniProtKB">
        <authorList>
            <consortium name="WormBaseParasite"/>
        </authorList>
    </citation>
    <scope>IDENTIFICATION</scope>
</reference>
<dbReference type="Proteomes" id="UP000887574">
    <property type="component" value="Unplaced"/>
</dbReference>